<dbReference type="GO" id="GO:0003677">
    <property type="term" value="F:DNA binding"/>
    <property type="evidence" value="ECO:0007669"/>
    <property type="project" value="InterPro"/>
</dbReference>
<protein>
    <recommendedName>
        <fullName evidence="1">HTH psq-type domain-containing protein</fullName>
    </recommendedName>
</protein>
<sequence>MKKQELLPRKQRPRQAAENYGIALSTLWLYIKQGKLTAKKISDRVTVLDTEELEVFFNTEVL</sequence>
<evidence type="ECO:0000259" key="1">
    <source>
        <dbReference type="Pfam" id="PF05225"/>
    </source>
</evidence>
<dbReference type="RefSeq" id="WP_013134424.1">
    <property type="nucleotide sequence ID" value="NC_014166.1"/>
</dbReference>
<dbReference type="AlphaFoldDB" id="D5V246"/>
<organism evidence="2 3">
    <name type="scientific">Arcobacter nitrofigilis (strain ATCC 33309 / DSM 7299 / CCUG 15893 / LMG 7604 / NCTC 12251 / CI)</name>
    <name type="common">Campylobacter nitrofigilis</name>
    <dbReference type="NCBI Taxonomy" id="572480"/>
    <lineage>
        <taxon>Bacteria</taxon>
        <taxon>Pseudomonadati</taxon>
        <taxon>Campylobacterota</taxon>
        <taxon>Epsilonproteobacteria</taxon>
        <taxon>Campylobacterales</taxon>
        <taxon>Arcobacteraceae</taxon>
        <taxon>Arcobacter</taxon>
    </lineage>
</organism>
<dbReference type="STRING" id="572480.Arnit_0614"/>
<keyword evidence="3" id="KW-1185">Reference proteome</keyword>
<proteinExistence type="predicted"/>
<dbReference type="KEGG" id="ant:Arnit_0614"/>
<dbReference type="Pfam" id="PF05225">
    <property type="entry name" value="HTH_psq"/>
    <property type="match status" value="1"/>
</dbReference>
<dbReference type="HOGENOM" id="CLU_140176_21_0_7"/>
<dbReference type="OrthoDB" id="5349268at2"/>
<evidence type="ECO:0000313" key="2">
    <source>
        <dbReference type="EMBL" id="ADG92279.1"/>
    </source>
</evidence>
<dbReference type="EMBL" id="CP001999">
    <property type="protein sequence ID" value="ADG92279.1"/>
    <property type="molecule type" value="Genomic_DNA"/>
</dbReference>
<feature type="domain" description="HTH psq-type" evidence="1">
    <location>
        <begin position="14"/>
        <end position="39"/>
    </location>
</feature>
<reference evidence="2 3" key="1">
    <citation type="journal article" date="2010" name="Stand. Genomic Sci.">
        <title>Complete genome sequence of Arcobacter nitrofigilis type strain (CI).</title>
        <authorList>
            <person name="Pati A."/>
            <person name="Gronow S."/>
            <person name="Lapidus A."/>
            <person name="Copeland A."/>
            <person name="Glavina Del Rio T."/>
            <person name="Nolan M."/>
            <person name="Lucas S."/>
            <person name="Tice H."/>
            <person name="Cheng J.F."/>
            <person name="Han C."/>
            <person name="Chertkov O."/>
            <person name="Bruce D."/>
            <person name="Tapia R."/>
            <person name="Goodwin L."/>
            <person name="Pitluck S."/>
            <person name="Liolios K."/>
            <person name="Ivanova N."/>
            <person name="Mavromatis K."/>
            <person name="Chen A."/>
            <person name="Palaniappan K."/>
            <person name="Land M."/>
            <person name="Hauser L."/>
            <person name="Chang Y.J."/>
            <person name="Jeffries C.D."/>
            <person name="Detter J.C."/>
            <person name="Rohde M."/>
            <person name="Goker M."/>
            <person name="Bristow J."/>
            <person name="Eisen J.A."/>
            <person name="Markowitz V."/>
            <person name="Hugenholtz P."/>
            <person name="Klenk H.P."/>
            <person name="Kyrpides N.C."/>
        </authorList>
    </citation>
    <scope>NUCLEOTIDE SEQUENCE [LARGE SCALE GENOMIC DNA]</scope>
    <source>
        <strain evidence="3">ATCC 33309 / DSM 7299 / CCUG 15893 / LMG 7604 / NCTC 12251 / CI</strain>
    </source>
</reference>
<accession>D5V246</accession>
<gene>
    <name evidence="2" type="ordered locus">Arnit_0614</name>
</gene>
<dbReference type="InterPro" id="IPR007889">
    <property type="entry name" value="HTH_Psq"/>
</dbReference>
<evidence type="ECO:0000313" key="3">
    <source>
        <dbReference type="Proteomes" id="UP000000939"/>
    </source>
</evidence>
<dbReference type="Proteomes" id="UP000000939">
    <property type="component" value="Chromosome"/>
</dbReference>
<name>D5V246_ARCNC</name>